<feature type="domain" description="Mur ligase N-terminal catalytic" evidence="12">
    <location>
        <begin position="26"/>
        <end position="103"/>
    </location>
</feature>
<dbReference type="Pfam" id="PF08245">
    <property type="entry name" value="Mur_ligase_M"/>
    <property type="match status" value="1"/>
</dbReference>
<dbReference type="GO" id="GO:0047480">
    <property type="term" value="F:UDP-N-acetylmuramoyl-tripeptide-D-alanyl-D-alanine ligase activity"/>
    <property type="evidence" value="ECO:0007669"/>
    <property type="project" value="UniProtKB-UniRule"/>
</dbReference>
<evidence type="ECO:0000256" key="7">
    <source>
        <dbReference type="ARBA" id="ARBA00022984"/>
    </source>
</evidence>
<evidence type="ECO:0000256" key="9">
    <source>
        <dbReference type="ARBA" id="ARBA00023316"/>
    </source>
</evidence>
<keyword evidence="2 10" id="KW-0436">Ligase</keyword>
<gene>
    <name evidence="10" type="primary">murF</name>
    <name evidence="15" type="ORF">SAMN04488597_10119</name>
    <name evidence="16" type="ORF">SAMN04488598_103154</name>
    <name evidence="18" type="ORF">SAMN04515652_103153</name>
    <name evidence="17" type="ORF">SAMN04515654_101255</name>
</gene>
<keyword evidence="4 10" id="KW-0547">Nucleotide-binding</keyword>
<feature type="domain" description="Mur ligase C-terminal" evidence="13">
    <location>
        <begin position="325"/>
        <end position="449"/>
    </location>
</feature>
<reference evidence="19 21" key="2">
    <citation type="submission" date="2016-10" db="EMBL/GenBank/DDBJ databases">
        <authorList>
            <person name="Varghese N."/>
            <person name="Submissions S."/>
        </authorList>
    </citation>
    <scope>NUCLEOTIDE SEQUENCE [LARGE SCALE GENOMIC DNA]</scope>
    <source>
        <strain evidence="15 22">WG10</strain>
        <strain evidence="16 21">WG2</strain>
        <strain evidence="18 19">WG5</strain>
    </source>
</reference>
<evidence type="ECO:0000313" key="19">
    <source>
        <dbReference type="Proteomes" id="UP000198612"/>
    </source>
</evidence>
<evidence type="ECO:0000256" key="1">
    <source>
        <dbReference type="ARBA" id="ARBA00022490"/>
    </source>
</evidence>
<dbReference type="InterPro" id="IPR036565">
    <property type="entry name" value="Mur-like_cat_sf"/>
</dbReference>
<dbReference type="AlphaFoldDB" id="A0A1G6HMG2"/>
<evidence type="ECO:0000313" key="22">
    <source>
        <dbReference type="Proteomes" id="UP000324896"/>
    </source>
</evidence>
<evidence type="ECO:0000259" key="12">
    <source>
        <dbReference type="Pfam" id="PF01225"/>
    </source>
</evidence>
<keyword evidence="7 10" id="KW-0573">Peptidoglycan synthesis</keyword>
<protein>
    <recommendedName>
        <fullName evidence="10 11">UDP-N-acetylmuramoyl-tripeptide--D-alanyl-D-alanine ligase</fullName>
        <ecNumber evidence="10 11">6.3.2.10</ecNumber>
    </recommendedName>
    <alternativeName>
        <fullName evidence="10">D-alanyl-D-alanine-adding enzyme</fullName>
    </alternativeName>
</protein>
<evidence type="ECO:0000313" key="21">
    <source>
        <dbReference type="Proteomes" id="UP000199519"/>
    </source>
</evidence>
<dbReference type="GO" id="GO:0051301">
    <property type="term" value="P:cell division"/>
    <property type="evidence" value="ECO:0007669"/>
    <property type="project" value="UniProtKB-KW"/>
</dbReference>
<dbReference type="EC" id="6.3.2.10" evidence="10 11"/>
<keyword evidence="3 10" id="KW-0132">Cell division</keyword>
<dbReference type="Proteomes" id="UP000199519">
    <property type="component" value="Unassembled WGS sequence"/>
</dbReference>
<dbReference type="EMBL" id="FNEH01000001">
    <property type="protein sequence ID" value="SDI09559.1"/>
    <property type="molecule type" value="Genomic_DNA"/>
</dbReference>
<evidence type="ECO:0000256" key="3">
    <source>
        <dbReference type="ARBA" id="ARBA00022618"/>
    </source>
</evidence>
<dbReference type="Gene3D" id="3.40.1190.10">
    <property type="entry name" value="Mur-like, catalytic domain"/>
    <property type="match status" value="1"/>
</dbReference>
<dbReference type="RefSeq" id="WP_089655969.1">
    <property type="nucleotide sequence ID" value="NZ_FMYT01000001.1"/>
</dbReference>
<dbReference type="Pfam" id="PF02875">
    <property type="entry name" value="Mur_ligase_C"/>
    <property type="match status" value="1"/>
</dbReference>
<evidence type="ECO:0000256" key="6">
    <source>
        <dbReference type="ARBA" id="ARBA00022960"/>
    </source>
</evidence>
<dbReference type="PANTHER" id="PTHR43024:SF1">
    <property type="entry name" value="UDP-N-ACETYLMURAMOYL-TRIPEPTIDE--D-ALANYL-D-ALANINE LIGASE"/>
    <property type="match status" value="1"/>
</dbReference>
<dbReference type="InterPro" id="IPR000713">
    <property type="entry name" value="Mur_ligase_N"/>
</dbReference>
<keyword evidence="5 10" id="KW-0067">ATP-binding</keyword>
<dbReference type="NCBIfam" id="TIGR01143">
    <property type="entry name" value="murF"/>
    <property type="match status" value="1"/>
</dbReference>
<evidence type="ECO:0000313" key="20">
    <source>
        <dbReference type="Proteomes" id="UP000198945"/>
    </source>
</evidence>
<feature type="domain" description="Mur ligase central" evidence="14">
    <location>
        <begin position="114"/>
        <end position="301"/>
    </location>
</feature>
<dbReference type="SUPFAM" id="SSF63418">
    <property type="entry name" value="MurE/MurF N-terminal domain"/>
    <property type="match status" value="1"/>
</dbReference>
<dbReference type="Proteomes" id="UP000324896">
    <property type="component" value="Unassembled WGS sequence"/>
</dbReference>
<dbReference type="InterPro" id="IPR036615">
    <property type="entry name" value="Mur_ligase_C_dom_sf"/>
</dbReference>
<comment type="function">
    <text evidence="10 11">Involved in cell wall formation. Catalyzes the final step in the synthesis of UDP-N-acetylmuramoyl-pentapeptide, the precursor of murein.</text>
</comment>
<evidence type="ECO:0000256" key="2">
    <source>
        <dbReference type="ARBA" id="ARBA00022598"/>
    </source>
</evidence>
<dbReference type="GO" id="GO:0005737">
    <property type="term" value="C:cytoplasm"/>
    <property type="evidence" value="ECO:0007669"/>
    <property type="project" value="UniProtKB-SubCell"/>
</dbReference>
<reference evidence="17 20" key="1">
    <citation type="submission" date="2016-10" db="EMBL/GenBank/DDBJ databases">
        <authorList>
            <person name="de Groot N.N."/>
        </authorList>
    </citation>
    <scope>NUCLEOTIDE SEQUENCE [LARGE SCALE GENOMIC DNA]</scope>
    <source>
        <strain evidence="17 20">WG7</strain>
    </source>
</reference>
<keyword evidence="21" id="KW-1185">Reference proteome</keyword>
<dbReference type="Pfam" id="PF01225">
    <property type="entry name" value="Mur_ligase"/>
    <property type="match status" value="1"/>
</dbReference>
<dbReference type="UniPathway" id="UPA00219"/>
<keyword evidence="6 10" id="KW-0133">Cell shape</keyword>
<name>A0A1G6HMG2_9FIRM</name>
<evidence type="ECO:0000259" key="13">
    <source>
        <dbReference type="Pfam" id="PF02875"/>
    </source>
</evidence>
<dbReference type="HAMAP" id="MF_02019">
    <property type="entry name" value="MurF"/>
    <property type="match status" value="1"/>
</dbReference>
<dbReference type="InterPro" id="IPR004101">
    <property type="entry name" value="Mur_ligase_C"/>
</dbReference>
<dbReference type="InterPro" id="IPR035911">
    <property type="entry name" value="MurE/MurF_N"/>
</dbReference>
<dbReference type="EMBL" id="FNBJ01000003">
    <property type="protein sequence ID" value="SDE91998.1"/>
    <property type="molecule type" value="Genomic_DNA"/>
</dbReference>
<dbReference type="Proteomes" id="UP000198945">
    <property type="component" value="Unassembled WGS sequence"/>
</dbReference>
<comment type="similarity">
    <text evidence="10">Belongs to the MurCDEF family. MurF subfamily.</text>
</comment>
<dbReference type="Gene3D" id="3.90.190.20">
    <property type="entry name" value="Mur ligase, C-terminal domain"/>
    <property type="match status" value="1"/>
</dbReference>
<dbReference type="SUPFAM" id="SSF53244">
    <property type="entry name" value="MurD-like peptide ligases, peptide-binding domain"/>
    <property type="match status" value="1"/>
</dbReference>
<dbReference type="Proteomes" id="UP000198612">
    <property type="component" value="Unassembled WGS sequence"/>
</dbReference>
<dbReference type="InterPro" id="IPR005863">
    <property type="entry name" value="UDP-N-AcMur_synth"/>
</dbReference>
<dbReference type="EMBL" id="FMYT01000001">
    <property type="protein sequence ID" value="SDB95075.1"/>
    <property type="molecule type" value="Genomic_DNA"/>
</dbReference>
<evidence type="ECO:0000313" key="17">
    <source>
        <dbReference type="EMBL" id="SDI09559.1"/>
    </source>
</evidence>
<evidence type="ECO:0000256" key="5">
    <source>
        <dbReference type="ARBA" id="ARBA00022840"/>
    </source>
</evidence>
<evidence type="ECO:0000313" key="16">
    <source>
        <dbReference type="EMBL" id="SDE91998.1"/>
    </source>
</evidence>
<proteinExistence type="inferred from homology"/>
<dbReference type="GO" id="GO:0005524">
    <property type="term" value="F:ATP binding"/>
    <property type="evidence" value="ECO:0007669"/>
    <property type="project" value="UniProtKB-UniRule"/>
</dbReference>
<dbReference type="SUPFAM" id="SSF53623">
    <property type="entry name" value="MurD-like peptide ligases, catalytic domain"/>
    <property type="match status" value="1"/>
</dbReference>
<dbReference type="InterPro" id="IPR013221">
    <property type="entry name" value="Mur_ligase_cen"/>
</dbReference>
<organism evidence="15 22">
    <name type="scientific">Halanaerobium congolense</name>
    <dbReference type="NCBI Taxonomy" id="54121"/>
    <lineage>
        <taxon>Bacteria</taxon>
        <taxon>Bacillati</taxon>
        <taxon>Bacillota</taxon>
        <taxon>Clostridia</taxon>
        <taxon>Halanaerobiales</taxon>
        <taxon>Halanaerobiaceae</taxon>
        <taxon>Halanaerobium</taxon>
    </lineage>
</organism>
<dbReference type="EMBL" id="FOHG01000003">
    <property type="protein sequence ID" value="SES69866.1"/>
    <property type="molecule type" value="Genomic_DNA"/>
</dbReference>
<feature type="binding site" evidence="10">
    <location>
        <begin position="116"/>
        <end position="122"/>
    </location>
    <ligand>
        <name>ATP</name>
        <dbReference type="ChEBI" id="CHEBI:30616"/>
    </ligand>
</feature>
<keyword evidence="8 10" id="KW-0131">Cell cycle</keyword>
<dbReference type="GO" id="GO:0008360">
    <property type="term" value="P:regulation of cell shape"/>
    <property type="evidence" value="ECO:0007669"/>
    <property type="project" value="UniProtKB-KW"/>
</dbReference>
<comment type="subcellular location">
    <subcellularLocation>
        <location evidence="10 11">Cytoplasm</location>
    </subcellularLocation>
</comment>
<keyword evidence="9 10" id="KW-0961">Cell wall biogenesis/degradation</keyword>
<keyword evidence="1 10" id="KW-0963">Cytoplasm</keyword>
<dbReference type="GO" id="GO:0009252">
    <property type="term" value="P:peptidoglycan biosynthetic process"/>
    <property type="evidence" value="ECO:0007669"/>
    <property type="project" value="UniProtKB-UniRule"/>
</dbReference>
<evidence type="ECO:0000256" key="11">
    <source>
        <dbReference type="RuleBase" id="RU004136"/>
    </source>
</evidence>
<evidence type="ECO:0000259" key="14">
    <source>
        <dbReference type="Pfam" id="PF08245"/>
    </source>
</evidence>
<comment type="catalytic activity">
    <reaction evidence="10 11">
        <text>D-alanyl-D-alanine + UDP-N-acetyl-alpha-D-muramoyl-L-alanyl-gamma-D-glutamyl-meso-2,6-diaminopimelate + ATP = UDP-N-acetyl-alpha-D-muramoyl-L-alanyl-gamma-D-glutamyl-meso-2,6-diaminopimeloyl-D-alanyl-D-alanine + ADP + phosphate + H(+)</text>
        <dbReference type="Rhea" id="RHEA:28374"/>
        <dbReference type="ChEBI" id="CHEBI:15378"/>
        <dbReference type="ChEBI" id="CHEBI:30616"/>
        <dbReference type="ChEBI" id="CHEBI:43474"/>
        <dbReference type="ChEBI" id="CHEBI:57822"/>
        <dbReference type="ChEBI" id="CHEBI:61386"/>
        <dbReference type="ChEBI" id="CHEBI:83905"/>
        <dbReference type="ChEBI" id="CHEBI:456216"/>
        <dbReference type="EC" id="6.3.2.10"/>
    </reaction>
</comment>
<evidence type="ECO:0000313" key="18">
    <source>
        <dbReference type="EMBL" id="SES69866.1"/>
    </source>
</evidence>
<evidence type="ECO:0000256" key="8">
    <source>
        <dbReference type="ARBA" id="ARBA00023306"/>
    </source>
</evidence>
<dbReference type="Gene3D" id="3.40.1390.10">
    <property type="entry name" value="MurE/MurF, N-terminal domain"/>
    <property type="match status" value="1"/>
</dbReference>
<evidence type="ECO:0000256" key="10">
    <source>
        <dbReference type="HAMAP-Rule" id="MF_02019"/>
    </source>
</evidence>
<accession>A0A1G6HMG2</accession>
<dbReference type="PANTHER" id="PTHR43024">
    <property type="entry name" value="UDP-N-ACETYLMURAMOYL-TRIPEPTIDE--D-ALANYL-D-ALANINE LIGASE"/>
    <property type="match status" value="1"/>
</dbReference>
<dbReference type="GO" id="GO:0071555">
    <property type="term" value="P:cell wall organization"/>
    <property type="evidence" value="ECO:0007669"/>
    <property type="project" value="UniProtKB-KW"/>
</dbReference>
<dbReference type="InterPro" id="IPR051046">
    <property type="entry name" value="MurCDEF_CellWall_CoF430Synth"/>
</dbReference>
<sequence>MQNLKIKEIINFSKAELIRGSDDLIIEEIVIDSREVESDYLFVAIIGENQDGHQYLEDAVKNGASALIVDRELESDFIAESNVAVLKVEDTTKALQTLAHNYRMSFKDLKVIAVTGSAGKTTTKDLIYSVLSQKYNCLKTEGNYNNHIGLPLTLLRLTGAVEIAVVELGMSNLGEIDLLSKTAVPDFGVVTNVAAAHLKQLGSLENIAKAKKELIDNLTESDTAVLNYDNFYTKKMGEEITADVFYFGFESGSDLQALSYRYDSSAEMMNFSLSYQNKKFNFKFNKAGKHNIYNAMAAVLIAFRLNLNTSEIQEGLLKAEFSSLRMEFIKLNNGVEIINDSYNANPFAVKAAVDVLIDKKAERKIAVLASMLELGKSSIEKHQEIGKYAAAKGLDVLITIGQEAAEIAVGAEGVMDSNNIFSLDNNNQCINFLKQEMKNGDLILIKGSRANRLEEIVAELQVENN</sequence>
<comment type="pathway">
    <text evidence="10 11">Cell wall biogenesis; peptidoglycan biosynthesis.</text>
</comment>
<evidence type="ECO:0000313" key="15">
    <source>
        <dbReference type="EMBL" id="SDB95075.1"/>
    </source>
</evidence>
<evidence type="ECO:0000256" key="4">
    <source>
        <dbReference type="ARBA" id="ARBA00022741"/>
    </source>
</evidence>